<keyword evidence="1" id="KW-0614">Plasmid</keyword>
<geneLocation type="plasmid" evidence="1 2">
    <name>punnamed</name>
</geneLocation>
<dbReference type="EMBL" id="CP097479">
    <property type="protein sequence ID" value="USS93989.1"/>
    <property type="molecule type" value="Genomic_DNA"/>
</dbReference>
<dbReference type="Proteomes" id="UP001057532">
    <property type="component" value="Plasmid punnamed"/>
</dbReference>
<protein>
    <submittedName>
        <fullName evidence="1">Uncharacterized protein</fullName>
    </submittedName>
</protein>
<keyword evidence="2" id="KW-1185">Reference proteome</keyword>
<proteinExistence type="predicted"/>
<dbReference type="RefSeq" id="WP_252780874.1">
    <property type="nucleotide sequence ID" value="NZ_CP097479.1"/>
</dbReference>
<accession>A0ABY5C7I7</accession>
<name>A0ABY5C7I7_9LACO</name>
<reference evidence="1" key="1">
    <citation type="submission" date="2022-05" db="EMBL/GenBank/DDBJ databases">
        <authorList>
            <person name="Oliphant S.A."/>
            <person name="Watson-Haigh N.S."/>
            <person name="Sumby K.M."/>
            <person name="Gardner J.M."/>
            <person name="Jiranek V."/>
        </authorList>
    </citation>
    <scope>NUCLEOTIDE SEQUENCE</scope>
    <source>
        <strain evidence="1">Ru20-1</strain>
        <plasmid evidence="1">punnamed</plasmid>
    </source>
</reference>
<evidence type="ECO:0000313" key="1">
    <source>
        <dbReference type="EMBL" id="USS93989.1"/>
    </source>
</evidence>
<sequence>MNKKQVACSYCQANMPLFVDTDTRMFVFVNRIQYEEKGQASMTGFNYCPICGRKRSEWNLGTS</sequence>
<gene>
    <name evidence="1" type="ORF">M8332_07130</name>
</gene>
<organism evidence="1 2">
    <name type="scientific">Fructilactobacillus ixorae</name>
    <dbReference type="NCBI Taxonomy" id="1750535"/>
    <lineage>
        <taxon>Bacteria</taxon>
        <taxon>Bacillati</taxon>
        <taxon>Bacillota</taxon>
        <taxon>Bacilli</taxon>
        <taxon>Lactobacillales</taxon>
        <taxon>Lactobacillaceae</taxon>
        <taxon>Fructilactobacillus</taxon>
    </lineage>
</organism>
<evidence type="ECO:0000313" key="2">
    <source>
        <dbReference type="Proteomes" id="UP001057532"/>
    </source>
</evidence>